<dbReference type="SUPFAM" id="SSF46785">
    <property type="entry name" value="Winged helix' DNA-binding domain"/>
    <property type="match status" value="1"/>
</dbReference>
<dbReference type="RefSeq" id="WP_380864128.1">
    <property type="nucleotide sequence ID" value="NZ_JBHRXV010000017.1"/>
</dbReference>
<keyword evidence="2" id="KW-0805">Transcription regulation</keyword>
<dbReference type="PROSITE" id="PS50931">
    <property type="entry name" value="HTH_LYSR"/>
    <property type="match status" value="1"/>
</dbReference>
<dbReference type="Proteomes" id="UP001595615">
    <property type="component" value="Unassembled WGS sequence"/>
</dbReference>
<name>A0ABV7XE83_9SPHN</name>
<dbReference type="Pfam" id="PF03466">
    <property type="entry name" value="LysR_substrate"/>
    <property type="match status" value="1"/>
</dbReference>
<organism evidence="6 7">
    <name type="scientific">Sphingoaurantiacus capsulatus</name>
    <dbReference type="NCBI Taxonomy" id="1771310"/>
    <lineage>
        <taxon>Bacteria</taxon>
        <taxon>Pseudomonadati</taxon>
        <taxon>Pseudomonadota</taxon>
        <taxon>Alphaproteobacteria</taxon>
        <taxon>Sphingomonadales</taxon>
        <taxon>Sphingosinicellaceae</taxon>
        <taxon>Sphingoaurantiacus</taxon>
    </lineage>
</organism>
<keyword evidence="7" id="KW-1185">Reference proteome</keyword>
<dbReference type="SUPFAM" id="SSF53850">
    <property type="entry name" value="Periplasmic binding protein-like II"/>
    <property type="match status" value="1"/>
</dbReference>
<dbReference type="InterPro" id="IPR000847">
    <property type="entry name" value="LysR_HTH_N"/>
</dbReference>
<evidence type="ECO:0000256" key="4">
    <source>
        <dbReference type="ARBA" id="ARBA00023163"/>
    </source>
</evidence>
<evidence type="ECO:0000256" key="3">
    <source>
        <dbReference type="ARBA" id="ARBA00023125"/>
    </source>
</evidence>
<dbReference type="InterPro" id="IPR036390">
    <property type="entry name" value="WH_DNA-bd_sf"/>
</dbReference>
<accession>A0ABV7XE83</accession>
<evidence type="ECO:0000313" key="7">
    <source>
        <dbReference type="Proteomes" id="UP001595615"/>
    </source>
</evidence>
<dbReference type="InterPro" id="IPR005119">
    <property type="entry name" value="LysR_subst-bd"/>
</dbReference>
<dbReference type="PANTHER" id="PTHR30537:SF79">
    <property type="entry name" value="TRANSCRIPTIONAL REGULATOR-RELATED"/>
    <property type="match status" value="1"/>
</dbReference>
<gene>
    <name evidence="6" type="ORF">ACFOMD_18055</name>
</gene>
<dbReference type="Pfam" id="PF00126">
    <property type="entry name" value="HTH_1"/>
    <property type="match status" value="1"/>
</dbReference>
<dbReference type="InterPro" id="IPR058163">
    <property type="entry name" value="LysR-type_TF_proteobact-type"/>
</dbReference>
<comment type="similarity">
    <text evidence="1">Belongs to the LysR transcriptional regulatory family.</text>
</comment>
<dbReference type="InterPro" id="IPR036388">
    <property type="entry name" value="WH-like_DNA-bd_sf"/>
</dbReference>
<evidence type="ECO:0000313" key="6">
    <source>
        <dbReference type="EMBL" id="MFC3714477.1"/>
    </source>
</evidence>
<keyword evidence="3" id="KW-0238">DNA-binding</keyword>
<dbReference type="Gene3D" id="3.40.190.10">
    <property type="entry name" value="Periplasmic binding protein-like II"/>
    <property type="match status" value="2"/>
</dbReference>
<keyword evidence="4" id="KW-0804">Transcription</keyword>
<sequence length="292" mass="31567">MQRDLPNLDWLRVFAATAATESFALAADRLGVTAGAVSQRIKALEAFLDVPLFQRHAQGVTLTEAGRRYAQRVAPAVDQLAAATREISAGAGARTVRVTILPALAQLWLGPRLDDFHARHPNTSVEIWADATVIDMRSAGFDIAIRYGRPPFSGCDHRPLLVDEMVPVAAPSLAAGPRDDRGLPAGAPLMLDTYWAQDFDDWLAVTGEPRVTGQVVQTFSLYSMVVEATLNGRGFMMGHSSLVDGLLRRGQLVALSGRRVPCRNQFHLLTRSGAPLSEATEAFVGWLADQAA</sequence>
<dbReference type="Gene3D" id="1.10.10.10">
    <property type="entry name" value="Winged helix-like DNA-binding domain superfamily/Winged helix DNA-binding domain"/>
    <property type="match status" value="1"/>
</dbReference>
<evidence type="ECO:0000259" key="5">
    <source>
        <dbReference type="PROSITE" id="PS50931"/>
    </source>
</evidence>
<evidence type="ECO:0000256" key="1">
    <source>
        <dbReference type="ARBA" id="ARBA00009437"/>
    </source>
</evidence>
<reference evidence="7" key="1">
    <citation type="journal article" date="2019" name="Int. J. Syst. Evol. Microbiol.">
        <title>The Global Catalogue of Microorganisms (GCM) 10K type strain sequencing project: providing services to taxonomists for standard genome sequencing and annotation.</title>
        <authorList>
            <consortium name="The Broad Institute Genomics Platform"/>
            <consortium name="The Broad Institute Genome Sequencing Center for Infectious Disease"/>
            <person name="Wu L."/>
            <person name="Ma J."/>
        </authorList>
    </citation>
    <scope>NUCLEOTIDE SEQUENCE [LARGE SCALE GENOMIC DNA]</scope>
    <source>
        <strain evidence="7">KCTC 42644</strain>
    </source>
</reference>
<comment type="caution">
    <text evidence="6">The sequence shown here is derived from an EMBL/GenBank/DDBJ whole genome shotgun (WGS) entry which is preliminary data.</text>
</comment>
<protein>
    <submittedName>
        <fullName evidence="6">LysR substrate-binding domain-containing protein</fullName>
    </submittedName>
</protein>
<feature type="domain" description="HTH lysR-type" evidence="5">
    <location>
        <begin position="6"/>
        <end position="63"/>
    </location>
</feature>
<evidence type="ECO:0000256" key="2">
    <source>
        <dbReference type="ARBA" id="ARBA00023015"/>
    </source>
</evidence>
<dbReference type="PANTHER" id="PTHR30537">
    <property type="entry name" value="HTH-TYPE TRANSCRIPTIONAL REGULATOR"/>
    <property type="match status" value="1"/>
</dbReference>
<dbReference type="EMBL" id="JBHRXV010000017">
    <property type="protein sequence ID" value="MFC3714477.1"/>
    <property type="molecule type" value="Genomic_DNA"/>
</dbReference>
<proteinExistence type="inferred from homology"/>